<feature type="region of interest" description="Disordered" evidence="5">
    <location>
        <begin position="410"/>
        <end position="443"/>
    </location>
</feature>
<dbReference type="RefSeq" id="WP_113957373.1">
    <property type="nucleotide sequence ID" value="NZ_QNRR01000002.1"/>
</dbReference>
<accession>A0A366HSD0</accession>
<comment type="caution">
    <text evidence="7">The sequence shown here is derived from an EMBL/GenBank/DDBJ whole genome shotgun (WGS) entry which is preliminary data.</text>
</comment>
<dbReference type="Gene3D" id="1.10.510.10">
    <property type="entry name" value="Transferase(Phosphotransferase) domain 1"/>
    <property type="match status" value="1"/>
</dbReference>
<dbReference type="PROSITE" id="PS00108">
    <property type="entry name" value="PROTEIN_KINASE_ST"/>
    <property type="match status" value="1"/>
</dbReference>
<dbReference type="GO" id="GO:0005524">
    <property type="term" value="F:ATP binding"/>
    <property type="evidence" value="ECO:0007669"/>
    <property type="project" value="UniProtKB-KW"/>
</dbReference>
<reference evidence="7 8" key="1">
    <citation type="submission" date="2018-06" db="EMBL/GenBank/DDBJ databases">
        <title>Genomic Encyclopedia of Type Strains, Phase IV (KMG-IV): sequencing the most valuable type-strain genomes for metagenomic binning, comparative biology and taxonomic classification.</title>
        <authorList>
            <person name="Goeker M."/>
        </authorList>
    </citation>
    <scope>NUCLEOTIDE SEQUENCE [LARGE SCALE GENOMIC DNA]</scope>
    <source>
        <strain evidence="7 8">DSM 25532</strain>
    </source>
</reference>
<evidence type="ECO:0000256" key="3">
    <source>
        <dbReference type="ARBA" id="ARBA00022777"/>
    </source>
</evidence>
<dbReference type="AlphaFoldDB" id="A0A366HSD0"/>
<feature type="domain" description="Protein kinase" evidence="6">
    <location>
        <begin position="5"/>
        <end position="273"/>
    </location>
</feature>
<evidence type="ECO:0000256" key="5">
    <source>
        <dbReference type="SAM" id="MobiDB-lite"/>
    </source>
</evidence>
<evidence type="ECO:0000256" key="1">
    <source>
        <dbReference type="ARBA" id="ARBA00022679"/>
    </source>
</evidence>
<dbReference type="Proteomes" id="UP000253426">
    <property type="component" value="Unassembled WGS sequence"/>
</dbReference>
<keyword evidence="3 7" id="KW-0418">Kinase</keyword>
<feature type="compositionally biased region" description="Low complexity" evidence="5">
    <location>
        <begin position="306"/>
        <end position="323"/>
    </location>
</feature>
<dbReference type="Gene3D" id="3.30.200.20">
    <property type="entry name" value="Phosphorylase Kinase, domain 1"/>
    <property type="match status" value="1"/>
</dbReference>
<keyword evidence="7" id="KW-0723">Serine/threonine-protein kinase</keyword>
<keyword evidence="4" id="KW-0067">ATP-binding</keyword>
<evidence type="ECO:0000256" key="2">
    <source>
        <dbReference type="ARBA" id="ARBA00022741"/>
    </source>
</evidence>
<dbReference type="InterPro" id="IPR008271">
    <property type="entry name" value="Ser/Thr_kinase_AS"/>
</dbReference>
<dbReference type="OrthoDB" id="6111975at2"/>
<dbReference type="Gene3D" id="2.60.120.200">
    <property type="match status" value="1"/>
</dbReference>
<keyword evidence="8" id="KW-1185">Reference proteome</keyword>
<protein>
    <submittedName>
        <fullName evidence="7">Serine/threonine protein kinase</fullName>
    </submittedName>
</protein>
<dbReference type="PANTHER" id="PTHR43289:SF6">
    <property type="entry name" value="SERINE_THREONINE-PROTEIN KINASE NEKL-3"/>
    <property type="match status" value="1"/>
</dbReference>
<dbReference type="InterPro" id="IPR011009">
    <property type="entry name" value="Kinase-like_dom_sf"/>
</dbReference>
<feature type="compositionally biased region" description="Pro residues" evidence="5">
    <location>
        <begin position="295"/>
        <end position="305"/>
    </location>
</feature>
<evidence type="ECO:0000313" key="8">
    <source>
        <dbReference type="Proteomes" id="UP000253426"/>
    </source>
</evidence>
<sequence>MAERYEFVRKVAQGGFGEVYTALDRTLKREVAIKRLLNKNDGAAEEEAEAAFQREALVLAAMQHPNIVQIFDFDRDEDGTFVVMEMLEGKTLKEALDRGALTWEDFTRLVRQTLDAMVAAHKADILHRDLKPENIFLKRTITGSWTVKVLDFGLAKLSQTPSRQTMDGKGNVFGSIYYMAPEQFRREPLDARTDIYALGCVFYQALTQRFPFEGENMAGTMDAHLNHQVKSVEQRRKDTPPAIAAWLNRMISLDRNERPSSANMARREFDEALEGKVPAPVLKSAAAAVSRPSSTPTPPPAPVARPPMSGASARQAAYAANGSGMSGGTAVAAPPAAPRATHSQRSAPARATSGVVTVNPRVLSTAAVTRPAEAKTGWKKHQNLILAGVPVLLAGGFFLFLSQRSDEGKSSAGVKTEATSKPVSPAAPASPPKPSEPPIPTALSLTLPFEDKLTWRFRGGVEIWNQGDNGQQGRKTPLRNQRIHSWRNLAPSLKEVYMRPHGSVTDNAPNVSVGDINGPGTESARLGFNGNQGMRHQLDSSVGLKAPGNGVSGSKGVTLAAVFRANASKKDKSIRPLLVSSSFSKDSISIHHSHIAGQYWVRVQHGPDLVLPLVRPKQFEAKGSPWAWSVVVAVWNSAEGKIRLSVRSPDGQVVKADEITIPKGMPMMDQITIGYYPLPSDTKLEPNEKFDGDIVDVAVYQDALDSAGQEKLMNAMWDCYFPKR</sequence>
<organism evidence="7 8">
    <name type="scientific">Roseimicrobium gellanilyticum</name>
    <dbReference type="NCBI Taxonomy" id="748857"/>
    <lineage>
        <taxon>Bacteria</taxon>
        <taxon>Pseudomonadati</taxon>
        <taxon>Verrucomicrobiota</taxon>
        <taxon>Verrucomicrobiia</taxon>
        <taxon>Verrucomicrobiales</taxon>
        <taxon>Verrucomicrobiaceae</taxon>
        <taxon>Roseimicrobium</taxon>
    </lineage>
</organism>
<dbReference type="SUPFAM" id="SSF56112">
    <property type="entry name" value="Protein kinase-like (PK-like)"/>
    <property type="match status" value="1"/>
</dbReference>
<dbReference type="InterPro" id="IPR013320">
    <property type="entry name" value="ConA-like_dom_sf"/>
</dbReference>
<keyword evidence="2" id="KW-0547">Nucleotide-binding</keyword>
<evidence type="ECO:0000313" key="7">
    <source>
        <dbReference type="EMBL" id="RBP45803.1"/>
    </source>
</evidence>
<dbReference type="InterPro" id="IPR000719">
    <property type="entry name" value="Prot_kinase_dom"/>
</dbReference>
<name>A0A366HSD0_9BACT</name>
<dbReference type="GO" id="GO:0004674">
    <property type="term" value="F:protein serine/threonine kinase activity"/>
    <property type="evidence" value="ECO:0007669"/>
    <property type="project" value="UniProtKB-KW"/>
</dbReference>
<feature type="region of interest" description="Disordered" evidence="5">
    <location>
        <begin position="284"/>
        <end position="354"/>
    </location>
</feature>
<gene>
    <name evidence="7" type="ORF">DES53_102185</name>
</gene>
<dbReference type="PROSITE" id="PS50011">
    <property type="entry name" value="PROTEIN_KINASE_DOM"/>
    <property type="match status" value="1"/>
</dbReference>
<feature type="compositionally biased region" description="Pro residues" evidence="5">
    <location>
        <begin position="428"/>
        <end position="440"/>
    </location>
</feature>
<dbReference type="CDD" id="cd14014">
    <property type="entry name" value="STKc_PknB_like"/>
    <property type="match status" value="1"/>
</dbReference>
<dbReference type="PANTHER" id="PTHR43289">
    <property type="entry name" value="MITOGEN-ACTIVATED PROTEIN KINASE KINASE KINASE 20-RELATED"/>
    <property type="match status" value="1"/>
</dbReference>
<proteinExistence type="predicted"/>
<dbReference type="SMART" id="SM00220">
    <property type="entry name" value="S_TKc"/>
    <property type="match status" value="1"/>
</dbReference>
<dbReference type="Pfam" id="PF00069">
    <property type="entry name" value="Pkinase"/>
    <property type="match status" value="1"/>
</dbReference>
<keyword evidence="1" id="KW-0808">Transferase</keyword>
<feature type="compositionally biased region" description="Low complexity" evidence="5">
    <location>
        <begin position="284"/>
        <end position="294"/>
    </location>
</feature>
<evidence type="ECO:0000256" key="4">
    <source>
        <dbReference type="ARBA" id="ARBA00022840"/>
    </source>
</evidence>
<dbReference type="SUPFAM" id="SSF49899">
    <property type="entry name" value="Concanavalin A-like lectins/glucanases"/>
    <property type="match status" value="1"/>
</dbReference>
<feature type="compositionally biased region" description="Low complexity" evidence="5">
    <location>
        <begin position="330"/>
        <end position="340"/>
    </location>
</feature>
<evidence type="ECO:0000259" key="6">
    <source>
        <dbReference type="PROSITE" id="PS50011"/>
    </source>
</evidence>
<dbReference type="EMBL" id="QNRR01000002">
    <property type="protein sequence ID" value="RBP45803.1"/>
    <property type="molecule type" value="Genomic_DNA"/>
</dbReference>